<organism evidence="1 2">
    <name type="scientific">Marasmius tenuissimus</name>
    <dbReference type="NCBI Taxonomy" id="585030"/>
    <lineage>
        <taxon>Eukaryota</taxon>
        <taxon>Fungi</taxon>
        <taxon>Dikarya</taxon>
        <taxon>Basidiomycota</taxon>
        <taxon>Agaricomycotina</taxon>
        <taxon>Agaricomycetes</taxon>
        <taxon>Agaricomycetidae</taxon>
        <taxon>Agaricales</taxon>
        <taxon>Marasmiineae</taxon>
        <taxon>Marasmiaceae</taxon>
        <taxon>Marasmius</taxon>
    </lineage>
</organism>
<evidence type="ECO:0000313" key="2">
    <source>
        <dbReference type="Proteomes" id="UP001437256"/>
    </source>
</evidence>
<dbReference type="Proteomes" id="UP001437256">
    <property type="component" value="Unassembled WGS sequence"/>
</dbReference>
<proteinExistence type="predicted"/>
<accession>A0ABR2ZQD0</accession>
<comment type="caution">
    <text evidence="1">The sequence shown here is derived from an EMBL/GenBank/DDBJ whole genome shotgun (WGS) entry which is preliminary data.</text>
</comment>
<sequence>MDPLVDYEPYFGDFDNESNIHLSCNTNSTSDPAQEPRPSSHCGVEIIDVEDNEGWINHYPSKKQAGCVYGHGQTAFEAIRDDQILQGQKYTDHFEMKRKEFLKLPIIQNRVAPGYEKKDDFLQDIDSLPGGVGWRCEQVHVEGDLSDDEGSLMTEDLELWLRDPVECVRELLGNPVFRDVMKYRPEKHYCDSEGRNERLNEMWTAQWWWEVQNALPDGATVVPLILSSDKTKLSVFRGDKSAWPVYLTIGNIGKEVRRQANAHATILIGYLPVGKYDCFSDKTRPLAQYRTFHKCMSMLTQPLINAGQQGMAMTCSDGLIRWAFPIIAAYVADYPEQ</sequence>
<gene>
    <name evidence="1" type="ORF">AAF712_009732</name>
</gene>
<evidence type="ECO:0000313" key="1">
    <source>
        <dbReference type="EMBL" id="KAL0063337.1"/>
    </source>
</evidence>
<name>A0ABR2ZQD0_9AGAR</name>
<dbReference type="InterPro" id="IPR041078">
    <property type="entry name" value="Plavaka"/>
</dbReference>
<keyword evidence="2" id="KW-1185">Reference proteome</keyword>
<dbReference type="EMBL" id="JBBXMP010000083">
    <property type="protein sequence ID" value="KAL0063337.1"/>
    <property type="molecule type" value="Genomic_DNA"/>
</dbReference>
<protein>
    <submittedName>
        <fullName evidence="1">Uncharacterized protein</fullName>
    </submittedName>
</protein>
<dbReference type="Pfam" id="PF18759">
    <property type="entry name" value="Plavaka"/>
    <property type="match status" value="1"/>
</dbReference>
<reference evidence="1 2" key="1">
    <citation type="submission" date="2024-05" db="EMBL/GenBank/DDBJ databases">
        <title>A draft genome resource for the thread blight pathogen Marasmius tenuissimus strain MS-2.</title>
        <authorList>
            <person name="Yulfo-Soto G.E."/>
            <person name="Baruah I.K."/>
            <person name="Amoako-Attah I."/>
            <person name="Bukari Y."/>
            <person name="Meinhardt L.W."/>
            <person name="Bailey B.A."/>
            <person name="Cohen S.P."/>
        </authorList>
    </citation>
    <scope>NUCLEOTIDE SEQUENCE [LARGE SCALE GENOMIC DNA]</scope>
    <source>
        <strain evidence="1 2">MS-2</strain>
    </source>
</reference>